<dbReference type="InterPro" id="IPR016187">
    <property type="entry name" value="CTDL_fold"/>
</dbReference>
<comment type="caution">
    <text evidence="2">The sequence shown here is derived from an EMBL/GenBank/DDBJ whole genome shotgun (WGS) entry which is preliminary data.</text>
</comment>
<reference evidence="2 3" key="1">
    <citation type="submission" date="2022-11" db="EMBL/GenBank/DDBJ databases">
        <title>Minimal conservation of predation-associated metabolite biosynthetic gene clusters underscores biosynthetic potential of Myxococcota including descriptions for ten novel species: Archangium lansinium sp. nov., Myxococcus landrumus sp. nov., Nannocystis bai.</title>
        <authorList>
            <person name="Ahearne A."/>
            <person name="Stevens C."/>
            <person name="Dowd S."/>
        </authorList>
    </citation>
    <scope>NUCLEOTIDE SEQUENCE [LARGE SCALE GENOMIC DNA]</scope>
    <source>
        <strain evidence="2 3">BB15-2</strain>
    </source>
</reference>
<evidence type="ECO:0000313" key="3">
    <source>
        <dbReference type="Proteomes" id="UP001221686"/>
    </source>
</evidence>
<evidence type="ECO:0000256" key="1">
    <source>
        <dbReference type="SAM" id="MobiDB-lite"/>
    </source>
</evidence>
<organism evidence="2 3">
    <name type="scientific">Nannocystis bainbridge</name>
    <dbReference type="NCBI Taxonomy" id="2995303"/>
    <lineage>
        <taxon>Bacteria</taxon>
        <taxon>Pseudomonadati</taxon>
        <taxon>Myxococcota</taxon>
        <taxon>Polyangia</taxon>
        <taxon>Nannocystales</taxon>
        <taxon>Nannocystaceae</taxon>
        <taxon>Nannocystis</taxon>
    </lineage>
</organism>
<feature type="compositionally biased region" description="Polar residues" evidence="1">
    <location>
        <begin position="45"/>
        <end position="62"/>
    </location>
</feature>
<proteinExistence type="predicted"/>
<protein>
    <recommendedName>
        <fullName evidence="4">Myxococcus cysteine-rich repeat-containing protein</fullName>
    </recommendedName>
</protein>
<sequence>MATACTDDPLVSMPASDGGSGSQTSFEPPSSTSETTAEPPITSTLPTTGSASTGELTATSGPDGSICGDGVVGEEEQCDLGEANANAGACTLECKLASCGDGLVQEGIEQCDFGLGNDDSYDGCLDCAFGPRCGDGLLQAEHEICDRGALNGTGVTDDELAPCSLVCGYFGRLLFITSQQYSGNLGGVSGADLKCQAAAAAAGLEHAHTYRAWLSDNFQAPETRFDQWELPGVPVILPGGVVVADDLADLVGNGPHTGIARTELGDSVFNRPVWTNTSAFGEIFSIDDHCENWLAADIMLVARRGFNALVLEQGVDWDLWRAERWWTSFETSQCKQLAHLYCIDDGFVLEQER</sequence>
<keyword evidence="3" id="KW-1185">Reference proteome</keyword>
<dbReference type="Proteomes" id="UP001221686">
    <property type="component" value="Unassembled WGS sequence"/>
</dbReference>
<accession>A0ABT5DXI0</accession>
<feature type="region of interest" description="Disordered" evidence="1">
    <location>
        <begin position="1"/>
        <end position="66"/>
    </location>
</feature>
<name>A0ABT5DXI0_9BACT</name>
<dbReference type="InterPro" id="IPR016186">
    <property type="entry name" value="C-type_lectin-like/link_sf"/>
</dbReference>
<dbReference type="RefSeq" id="WP_272086812.1">
    <property type="nucleotide sequence ID" value="NZ_JAQNDL010000001.1"/>
</dbReference>
<evidence type="ECO:0008006" key="4">
    <source>
        <dbReference type="Google" id="ProtNLM"/>
    </source>
</evidence>
<dbReference type="SUPFAM" id="SSF56436">
    <property type="entry name" value="C-type lectin-like"/>
    <property type="match status" value="1"/>
</dbReference>
<dbReference type="EMBL" id="JAQNDL010000001">
    <property type="protein sequence ID" value="MDC0718334.1"/>
    <property type="molecule type" value="Genomic_DNA"/>
</dbReference>
<feature type="compositionally biased region" description="Low complexity" evidence="1">
    <location>
        <begin position="22"/>
        <end position="44"/>
    </location>
</feature>
<gene>
    <name evidence="2" type="ORF">POL25_15610</name>
</gene>
<evidence type="ECO:0000313" key="2">
    <source>
        <dbReference type="EMBL" id="MDC0718334.1"/>
    </source>
</evidence>
<dbReference type="Gene3D" id="3.10.100.10">
    <property type="entry name" value="Mannose-Binding Protein A, subunit A"/>
    <property type="match status" value="1"/>
</dbReference>